<comment type="caution">
    <text evidence="2">The sequence shown here is derived from an EMBL/GenBank/DDBJ whole genome shotgun (WGS) entry which is preliminary data.</text>
</comment>
<keyword evidence="3" id="KW-1185">Reference proteome</keyword>
<proteinExistence type="predicted"/>
<reference evidence="2 3" key="1">
    <citation type="journal article" date="2023" name="BMC Biotechnol.">
        <title>Vitis rotundifolia cv Carlos genome sequencing.</title>
        <authorList>
            <person name="Huff M."/>
            <person name="Hulse-Kemp A."/>
            <person name="Scheffler B."/>
            <person name="Youngblood R."/>
            <person name="Simpson S."/>
            <person name="Babiker E."/>
            <person name="Staton M."/>
        </authorList>
    </citation>
    <scope>NUCLEOTIDE SEQUENCE [LARGE SCALE GENOMIC DNA]</scope>
    <source>
        <tissue evidence="2">Leaf</tissue>
    </source>
</reference>
<sequence length="107" mass="11819">MCVGSSVVSNFSNFIMQLNASGSRNAIFGQWAFAYEDFIIGQPLDLHMQPKATLNVVDYSDPFAIHDLLESLDTANFRSKAQEIEIGKEAEQRGFKPDEWAGLSSGT</sequence>
<protein>
    <submittedName>
        <fullName evidence="2">Uncharacterized protein</fullName>
    </submittedName>
</protein>
<accession>A0AA39DUX0</accession>
<dbReference type="EMBL" id="JARBHA010000007">
    <property type="protein sequence ID" value="KAJ9696445.1"/>
    <property type="molecule type" value="Genomic_DNA"/>
</dbReference>
<feature type="compositionally biased region" description="Basic and acidic residues" evidence="1">
    <location>
        <begin position="88"/>
        <end position="99"/>
    </location>
</feature>
<gene>
    <name evidence="2" type="ORF">PVL29_008596</name>
</gene>
<name>A0AA39DUX0_VITRO</name>
<organism evidence="2 3">
    <name type="scientific">Vitis rotundifolia</name>
    <name type="common">Muscadine grape</name>
    <dbReference type="NCBI Taxonomy" id="103349"/>
    <lineage>
        <taxon>Eukaryota</taxon>
        <taxon>Viridiplantae</taxon>
        <taxon>Streptophyta</taxon>
        <taxon>Embryophyta</taxon>
        <taxon>Tracheophyta</taxon>
        <taxon>Spermatophyta</taxon>
        <taxon>Magnoliopsida</taxon>
        <taxon>eudicotyledons</taxon>
        <taxon>Gunneridae</taxon>
        <taxon>Pentapetalae</taxon>
        <taxon>rosids</taxon>
        <taxon>Vitales</taxon>
        <taxon>Vitaceae</taxon>
        <taxon>Viteae</taxon>
        <taxon>Vitis</taxon>
    </lineage>
</organism>
<evidence type="ECO:0000313" key="3">
    <source>
        <dbReference type="Proteomes" id="UP001168098"/>
    </source>
</evidence>
<dbReference type="AlphaFoldDB" id="A0AA39DUX0"/>
<dbReference type="Proteomes" id="UP001168098">
    <property type="component" value="Unassembled WGS sequence"/>
</dbReference>
<feature type="region of interest" description="Disordered" evidence="1">
    <location>
        <begin position="88"/>
        <end position="107"/>
    </location>
</feature>
<evidence type="ECO:0000313" key="2">
    <source>
        <dbReference type="EMBL" id="KAJ9696445.1"/>
    </source>
</evidence>
<evidence type="ECO:0000256" key="1">
    <source>
        <dbReference type="SAM" id="MobiDB-lite"/>
    </source>
</evidence>